<evidence type="ECO:0000259" key="1">
    <source>
        <dbReference type="Pfam" id="PF13460"/>
    </source>
</evidence>
<dbReference type="SUPFAM" id="SSF51735">
    <property type="entry name" value="NAD(P)-binding Rossmann-fold domains"/>
    <property type="match status" value="1"/>
</dbReference>
<dbReference type="InterPro" id="IPR051606">
    <property type="entry name" value="Polyketide_Oxido-like"/>
</dbReference>
<evidence type="ECO:0000313" key="3">
    <source>
        <dbReference type="Proteomes" id="UP001596548"/>
    </source>
</evidence>
<name>A0ABW2HI34_9ACTN</name>
<dbReference type="InterPro" id="IPR016040">
    <property type="entry name" value="NAD(P)-bd_dom"/>
</dbReference>
<keyword evidence="3" id="KW-1185">Reference proteome</keyword>
<accession>A0ABW2HI34</accession>
<dbReference type="Proteomes" id="UP001596548">
    <property type="component" value="Unassembled WGS sequence"/>
</dbReference>
<proteinExistence type="predicted"/>
<reference evidence="3" key="1">
    <citation type="journal article" date="2019" name="Int. J. Syst. Evol. Microbiol.">
        <title>The Global Catalogue of Microorganisms (GCM) 10K type strain sequencing project: providing services to taxonomists for standard genome sequencing and annotation.</title>
        <authorList>
            <consortium name="The Broad Institute Genomics Platform"/>
            <consortium name="The Broad Institute Genome Sequencing Center for Infectious Disease"/>
            <person name="Wu L."/>
            <person name="Ma J."/>
        </authorList>
    </citation>
    <scope>NUCLEOTIDE SEQUENCE [LARGE SCALE GENOMIC DNA]</scope>
    <source>
        <strain evidence="3">XZYJT-10</strain>
    </source>
</reference>
<dbReference type="Gene3D" id="3.40.50.720">
    <property type="entry name" value="NAD(P)-binding Rossmann-like Domain"/>
    <property type="match status" value="1"/>
</dbReference>
<protein>
    <submittedName>
        <fullName evidence="2">NAD(P)-dependent oxidoreductase</fullName>
    </submittedName>
</protein>
<dbReference type="RefSeq" id="WP_378964016.1">
    <property type="nucleotide sequence ID" value="NZ_JBHTBJ010000001.1"/>
</dbReference>
<dbReference type="PANTHER" id="PTHR43355:SF2">
    <property type="entry name" value="FLAVIN REDUCTASE (NADPH)"/>
    <property type="match status" value="1"/>
</dbReference>
<evidence type="ECO:0000313" key="2">
    <source>
        <dbReference type="EMBL" id="MFC7272632.1"/>
    </source>
</evidence>
<organism evidence="2 3">
    <name type="scientific">Paractinoplanes rhizophilus</name>
    <dbReference type="NCBI Taxonomy" id="1416877"/>
    <lineage>
        <taxon>Bacteria</taxon>
        <taxon>Bacillati</taxon>
        <taxon>Actinomycetota</taxon>
        <taxon>Actinomycetes</taxon>
        <taxon>Micromonosporales</taxon>
        <taxon>Micromonosporaceae</taxon>
        <taxon>Paractinoplanes</taxon>
    </lineage>
</organism>
<dbReference type="InterPro" id="IPR036291">
    <property type="entry name" value="NAD(P)-bd_dom_sf"/>
</dbReference>
<sequence>MRLTIVAATGGIGRHLLRQAIEAGHDVTAVARSPQKIADPVRTAYADLAAPDVDELAAAVKDSDAILSGLGARTNAEAGVAWRGTEALAEAARAAGVRRLIVVSAAPIGTVPSPANPHPPRHDPGDGFVMRHLGAPFARRMFRTHYDDLARMEDVVRASDRDWTISRPPKLTDGPLTGRYRTALDRNVRGGFSISRADVAHHMLACVTMPETIGHTVGVAQ</sequence>
<dbReference type="Pfam" id="PF13460">
    <property type="entry name" value="NAD_binding_10"/>
    <property type="match status" value="1"/>
</dbReference>
<gene>
    <name evidence="2" type="ORF">ACFQS1_01445</name>
</gene>
<feature type="domain" description="NAD(P)-binding" evidence="1">
    <location>
        <begin position="8"/>
        <end position="210"/>
    </location>
</feature>
<comment type="caution">
    <text evidence="2">The sequence shown here is derived from an EMBL/GenBank/DDBJ whole genome shotgun (WGS) entry which is preliminary data.</text>
</comment>
<dbReference type="EMBL" id="JBHTBJ010000001">
    <property type="protein sequence ID" value="MFC7272632.1"/>
    <property type="molecule type" value="Genomic_DNA"/>
</dbReference>
<dbReference type="PANTHER" id="PTHR43355">
    <property type="entry name" value="FLAVIN REDUCTASE (NADPH)"/>
    <property type="match status" value="1"/>
</dbReference>